<accession>A0AAF0XNI2</accession>
<reference evidence="1" key="2">
    <citation type="submission" date="2022-03" db="EMBL/GenBank/DDBJ databases">
        <title>Draft title - Genomic analysis of global carrot germplasm unveils the trajectory of domestication and the origin of high carotenoid orange carrot.</title>
        <authorList>
            <person name="Iorizzo M."/>
            <person name="Ellison S."/>
            <person name="Senalik D."/>
            <person name="Macko-Podgorni A."/>
            <person name="Grzebelus D."/>
            <person name="Bostan H."/>
            <person name="Rolling W."/>
            <person name="Curaba J."/>
            <person name="Simon P."/>
        </authorList>
    </citation>
    <scope>NUCLEOTIDE SEQUENCE</scope>
    <source>
        <tissue evidence="1">Leaf</tissue>
    </source>
</reference>
<organism evidence="1 2">
    <name type="scientific">Daucus carota subsp. sativus</name>
    <name type="common">Carrot</name>
    <dbReference type="NCBI Taxonomy" id="79200"/>
    <lineage>
        <taxon>Eukaryota</taxon>
        <taxon>Viridiplantae</taxon>
        <taxon>Streptophyta</taxon>
        <taxon>Embryophyta</taxon>
        <taxon>Tracheophyta</taxon>
        <taxon>Spermatophyta</taxon>
        <taxon>Magnoliopsida</taxon>
        <taxon>eudicotyledons</taxon>
        <taxon>Gunneridae</taxon>
        <taxon>Pentapetalae</taxon>
        <taxon>asterids</taxon>
        <taxon>campanulids</taxon>
        <taxon>Apiales</taxon>
        <taxon>Apiaceae</taxon>
        <taxon>Apioideae</taxon>
        <taxon>Scandiceae</taxon>
        <taxon>Daucinae</taxon>
        <taxon>Daucus</taxon>
        <taxon>Daucus sect. Daucus</taxon>
    </lineage>
</organism>
<evidence type="ECO:0000313" key="1">
    <source>
        <dbReference type="EMBL" id="WOH10322.1"/>
    </source>
</evidence>
<sequence length="219" mass="25157">MHTIVTVLGMTNQQKVKMLIRIELRGQLLILGLLNKKRSSGRLLMNLIIRNLVQRNQDVILLETFSVNFGKSPCTRKMDQCILRKLQTNGERMVPLAKLRNVRTSGAASTQTHPMRLDMMRMSGMKEFGSKSITLAAMMWCSRNHQRIYTKVVVFLSVEVLSILCRKRSSDSYEDEFQAMYRSWCEQIEIQSINSITLNQGVACLRCGMYTYGSSVRHL</sequence>
<reference evidence="1" key="1">
    <citation type="journal article" date="2016" name="Nat. Genet.">
        <title>A high-quality carrot genome assembly provides new insights into carotenoid accumulation and asterid genome evolution.</title>
        <authorList>
            <person name="Iorizzo M."/>
            <person name="Ellison S."/>
            <person name="Senalik D."/>
            <person name="Zeng P."/>
            <person name="Satapoomin P."/>
            <person name="Huang J."/>
            <person name="Bowman M."/>
            <person name="Iovene M."/>
            <person name="Sanseverino W."/>
            <person name="Cavagnaro P."/>
            <person name="Yildiz M."/>
            <person name="Macko-Podgorni A."/>
            <person name="Moranska E."/>
            <person name="Grzebelus E."/>
            <person name="Grzebelus D."/>
            <person name="Ashrafi H."/>
            <person name="Zheng Z."/>
            <person name="Cheng S."/>
            <person name="Spooner D."/>
            <person name="Van Deynze A."/>
            <person name="Simon P."/>
        </authorList>
    </citation>
    <scope>NUCLEOTIDE SEQUENCE</scope>
    <source>
        <tissue evidence="1">Leaf</tissue>
    </source>
</reference>
<proteinExistence type="predicted"/>
<dbReference type="AlphaFoldDB" id="A0AAF0XNI2"/>
<gene>
    <name evidence="1" type="ORF">DCAR_0729789</name>
</gene>
<keyword evidence="2" id="KW-1185">Reference proteome</keyword>
<evidence type="ECO:0000313" key="2">
    <source>
        <dbReference type="Proteomes" id="UP000077755"/>
    </source>
</evidence>
<name>A0AAF0XNI2_DAUCS</name>
<dbReference type="EMBL" id="CP093349">
    <property type="protein sequence ID" value="WOH10322.1"/>
    <property type="molecule type" value="Genomic_DNA"/>
</dbReference>
<dbReference type="Proteomes" id="UP000077755">
    <property type="component" value="Chromosome 7"/>
</dbReference>
<protein>
    <submittedName>
        <fullName evidence="1">Uncharacterized protein</fullName>
    </submittedName>
</protein>